<comment type="similarity">
    <text evidence="1">Belongs to the phD/YefM antitoxin family.</text>
</comment>
<evidence type="ECO:0000256" key="1">
    <source>
        <dbReference type="ARBA" id="ARBA00009981"/>
    </source>
</evidence>
<accession>A0A1W1CA35</accession>
<evidence type="ECO:0008006" key="3">
    <source>
        <dbReference type="Google" id="ProtNLM"/>
    </source>
</evidence>
<dbReference type="InterPro" id="IPR006442">
    <property type="entry name" value="Antitoxin_Phd/YefM"/>
</dbReference>
<dbReference type="Gene3D" id="3.40.1620.10">
    <property type="entry name" value="YefM-like domain"/>
    <property type="match status" value="1"/>
</dbReference>
<dbReference type="SUPFAM" id="SSF143120">
    <property type="entry name" value="YefM-like"/>
    <property type="match status" value="1"/>
</dbReference>
<proteinExistence type="inferred from homology"/>
<name>A0A1W1CA35_9ZZZZ</name>
<reference evidence="2" key="1">
    <citation type="submission" date="2016-10" db="EMBL/GenBank/DDBJ databases">
        <authorList>
            <person name="de Groot N.N."/>
        </authorList>
    </citation>
    <scope>NUCLEOTIDE SEQUENCE</scope>
</reference>
<dbReference type="EMBL" id="FPHM01000075">
    <property type="protein sequence ID" value="SFV62720.1"/>
    <property type="molecule type" value="Genomic_DNA"/>
</dbReference>
<evidence type="ECO:0000313" key="2">
    <source>
        <dbReference type="EMBL" id="SFV62720.1"/>
    </source>
</evidence>
<dbReference type="Pfam" id="PF02604">
    <property type="entry name" value="PhdYeFM_antitox"/>
    <property type="match status" value="1"/>
</dbReference>
<dbReference type="InterPro" id="IPR036165">
    <property type="entry name" value="YefM-like_sf"/>
</dbReference>
<gene>
    <name evidence="2" type="ORF">MNB_SV-13-1877</name>
</gene>
<organism evidence="2">
    <name type="scientific">hydrothermal vent metagenome</name>
    <dbReference type="NCBI Taxonomy" id="652676"/>
    <lineage>
        <taxon>unclassified sequences</taxon>
        <taxon>metagenomes</taxon>
        <taxon>ecological metagenomes</taxon>
    </lineage>
</organism>
<sequence length="100" mass="11601">MIAYASHELIPSSEFAKKFGAYLAQIKNSSVEKLAILKNNKVEAVLVSKYEYEKMKEALAFLEHQEIYTLIKERTSKPYKTLSHKEMLKAFDIDENDLKE</sequence>
<dbReference type="AlphaFoldDB" id="A0A1W1CA35"/>
<protein>
    <recommendedName>
        <fullName evidence="3">Antitoxin</fullName>
    </recommendedName>
</protein>